<name>A0A558A3S5_9PSEU</name>
<accession>A0A558A3S5</accession>
<dbReference type="AlphaFoldDB" id="A0A558A3S5"/>
<comment type="caution">
    <text evidence="1">The sequence shown here is derived from an EMBL/GenBank/DDBJ whole genome shotgun (WGS) entry which is preliminary data.</text>
</comment>
<keyword evidence="2" id="KW-1185">Reference proteome</keyword>
<proteinExistence type="predicted"/>
<protein>
    <submittedName>
        <fullName evidence="1">Uncharacterized protein</fullName>
    </submittedName>
</protein>
<dbReference type="OrthoDB" id="3627273at2"/>
<dbReference type="EMBL" id="VJZA01000054">
    <property type="protein sequence ID" value="TVT18909.1"/>
    <property type="molecule type" value="Genomic_DNA"/>
</dbReference>
<dbReference type="RefSeq" id="WP_144642554.1">
    <property type="nucleotide sequence ID" value="NZ_BNAX01000013.1"/>
</dbReference>
<evidence type="ECO:0000313" key="1">
    <source>
        <dbReference type="EMBL" id="TVT18909.1"/>
    </source>
</evidence>
<reference evidence="1 2" key="1">
    <citation type="submission" date="2019-07" db="EMBL/GenBank/DDBJ databases">
        <title>New species of Amycolatopsis and Streptomyces.</title>
        <authorList>
            <person name="Duangmal K."/>
            <person name="Teo W.F.A."/>
            <person name="Lipun K."/>
        </authorList>
    </citation>
    <scope>NUCLEOTIDE SEQUENCE [LARGE SCALE GENOMIC DNA]</scope>
    <source>
        <strain evidence="1 2">JCM 30562</strain>
    </source>
</reference>
<evidence type="ECO:0000313" key="2">
    <source>
        <dbReference type="Proteomes" id="UP000318578"/>
    </source>
</evidence>
<gene>
    <name evidence="1" type="ORF">FNH06_26110</name>
</gene>
<dbReference type="Proteomes" id="UP000318578">
    <property type="component" value="Unassembled WGS sequence"/>
</dbReference>
<organism evidence="1 2">
    <name type="scientific">Amycolatopsis acidiphila</name>
    <dbReference type="NCBI Taxonomy" id="715473"/>
    <lineage>
        <taxon>Bacteria</taxon>
        <taxon>Bacillati</taxon>
        <taxon>Actinomycetota</taxon>
        <taxon>Actinomycetes</taxon>
        <taxon>Pseudonocardiales</taxon>
        <taxon>Pseudonocardiaceae</taxon>
        <taxon>Amycolatopsis</taxon>
    </lineage>
</organism>
<sequence>MLDLREDMWLTCLDHHAAVVLDLLSGKLDDQQPPEVSQAEKLDAAPADQDIQDRLQAWREVLAFRAQAARLRALTDQLRFAIYALDETSAPLREVIDTDAHLAERGDREVRELPHSLETAARSARAVERIILGFIRALPSESPS</sequence>